<reference evidence="2 3" key="1">
    <citation type="submission" date="2011-02" db="EMBL/GenBank/DDBJ databases">
        <title>The Genome Sequence of Sphaeroforma arctica JP610.</title>
        <authorList>
            <consortium name="The Broad Institute Genome Sequencing Platform"/>
            <person name="Russ C."/>
            <person name="Cuomo C."/>
            <person name="Young S.K."/>
            <person name="Zeng Q."/>
            <person name="Gargeya S."/>
            <person name="Alvarado L."/>
            <person name="Berlin A."/>
            <person name="Chapman S.B."/>
            <person name="Chen Z."/>
            <person name="Freedman E."/>
            <person name="Gellesch M."/>
            <person name="Goldberg J."/>
            <person name="Griggs A."/>
            <person name="Gujja S."/>
            <person name="Heilman E."/>
            <person name="Heiman D."/>
            <person name="Howarth C."/>
            <person name="Mehta T."/>
            <person name="Neiman D."/>
            <person name="Pearson M."/>
            <person name="Roberts A."/>
            <person name="Saif S."/>
            <person name="Shea T."/>
            <person name="Shenoy N."/>
            <person name="Sisk P."/>
            <person name="Stolte C."/>
            <person name="Sykes S."/>
            <person name="White J."/>
            <person name="Yandava C."/>
            <person name="Burger G."/>
            <person name="Gray M.W."/>
            <person name="Holland P.W.H."/>
            <person name="King N."/>
            <person name="Lang F.B.F."/>
            <person name="Roger A.J."/>
            <person name="Ruiz-Trillo I."/>
            <person name="Haas B."/>
            <person name="Nusbaum C."/>
            <person name="Birren B."/>
        </authorList>
    </citation>
    <scope>NUCLEOTIDE SEQUENCE [LARGE SCALE GENOMIC DNA]</scope>
    <source>
        <strain evidence="2 3">JP610</strain>
    </source>
</reference>
<dbReference type="AlphaFoldDB" id="A0A0L0FCU3"/>
<evidence type="ECO:0000256" key="1">
    <source>
        <dbReference type="SAM" id="MobiDB-lite"/>
    </source>
</evidence>
<evidence type="ECO:0000313" key="2">
    <source>
        <dbReference type="EMBL" id="KNC74569.1"/>
    </source>
</evidence>
<evidence type="ECO:0000313" key="3">
    <source>
        <dbReference type="Proteomes" id="UP000054560"/>
    </source>
</evidence>
<name>A0A0L0FCU3_9EUKA</name>
<accession>A0A0L0FCU3</accession>
<dbReference type="GeneID" id="25913392"/>
<dbReference type="RefSeq" id="XP_014148471.1">
    <property type="nucleotide sequence ID" value="XM_014292996.1"/>
</dbReference>
<gene>
    <name evidence="2" type="ORF">SARC_12888</name>
</gene>
<dbReference type="Proteomes" id="UP000054560">
    <property type="component" value="Unassembled WGS sequence"/>
</dbReference>
<feature type="region of interest" description="Disordered" evidence="1">
    <location>
        <begin position="277"/>
        <end position="324"/>
    </location>
</feature>
<protein>
    <submittedName>
        <fullName evidence="2">Uncharacterized protein</fullName>
    </submittedName>
</protein>
<organism evidence="2 3">
    <name type="scientific">Sphaeroforma arctica JP610</name>
    <dbReference type="NCBI Taxonomy" id="667725"/>
    <lineage>
        <taxon>Eukaryota</taxon>
        <taxon>Ichthyosporea</taxon>
        <taxon>Ichthyophonida</taxon>
        <taxon>Sphaeroforma</taxon>
    </lineage>
</organism>
<feature type="compositionally biased region" description="Basic and acidic residues" evidence="1">
    <location>
        <begin position="285"/>
        <end position="298"/>
    </location>
</feature>
<dbReference type="EMBL" id="KQ244275">
    <property type="protein sequence ID" value="KNC74569.1"/>
    <property type="molecule type" value="Genomic_DNA"/>
</dbReference>
<keyword evidence="3" id="KW-1185">Reference proteome</keyword>
<sequence>MDDNFHRWVNSHGRSIKERRYHDKSSVTVPTAKLIHSGKDYMLNGFTTADQASIYQVLGERWMDVGMVDSVVLARHNKMLSILFIQPRSAMLETADRLAAVYDREPEKSEALLQNIETYGVWAVIAYHLFKLRDQQVQQEAELTTEQMFDWEQPRAQQPQLADAGGIDQTLAVRLVKAFDGLYGKAVMTNLRVIHDSKDLFIQRLYAKNGRLGVHLRQNYKYTGLARVLEYLRNDRIHTAGPAMTVGPTVQEVSQGDRFAMDGTLAALNDLRTQLKNQLKNKKASQKDLRKRIDETKRQKSARKRTRSEASEDEDGVEVSGDEPDVAFKERMSNIRCFKCHKMGQVTGRVTRCCNRRESSGRQCHSWCCPGCRG</sequence>
<proteinExistence type="predicted"/>
<feature type="compositionally biased region" description="Acidic residues" evidence="1">
    <location>
        <begin position="311"/>
        <end position="324"/>
    </location>
</feature>